<evidence type="ECO:0000259" key="6">
    <source>
        <dbReference type="Pfam" id="PF06813"/>
    </source>
</evidence>
<comment type="subcellular location">
    <subcellularLocation>
        <location evidence="1">Membrane</location>
        <topology evidence="1">Multi-pass membrane protein</topology>
    </subcellularLocation>
</comment>
<feature type="transmembrane region" description="Helical" evidence="5">
    <location>
        <begin position="60"/>
        <end position="82"/>
    </location>
</feature>
<gene>
    <name evidence="7" type="ORF">HID58_070047</name>
</gene>
<evidence type="ECO:0000256" key="4">
    <source>
        <dbReference type="ARBA" id="ARBA00023136"/>
    </source>
</evidence>
<dbReference type="EMBL" id="JAGKQM010000016">
    <property type="protein sequence ID" value="KAH0872685.1"/>
    <property type="molecule type" value="Genomic_DNA"/>
</dbReference>
<evidence type="ECO:0000313" key="8">
    <source>
        <dbReference type="Proteomes" id="UP000824890"/>
    </source>
</evidence>
<dbReference type="PANTHER" id="PTHR21576:SF82">
    <property type="entry name" value="F4P13.17 PROTEIN"/>
    <property type="match status" value="1"/>
</dbReference>
<feature type="domain" description="Nodulin-like" evidence="6">
    <location>
        <begin position="10"/>
        <end position="107"/>
    </location>
</feature>
<keyword evidence="8" id="KW-1185">Reference proteome</keyword>
<keyword evidence="3 5" id="KW-1133">Transmembrane helix</keyword>
<dbReference type="InterPro" id="IPR010658">
    <property type="entry name" value="Nodulin-like"/>
</dbReference>
<evidence type="ECO:0000256" key="5">
    <source>
        <dbReference type="SAM" id="Phobius"/>
    </source>
</evidence>
<protein>
    <recommendedName>
        <fullName evidence="6">Nodulin-like domain-containing protein</fullName>
    </recommendedName>
</protein>
<dbReference type="PANTHER" id="PTHR21576">
    <property type="entry name" value="UNCHARACTERIZED NODULIN-LIKE PROTEIN"/>
    <property type="match status" value="1"/>
</dbReference>
<evidence type="ECO:0000256" key="2">
    <source>
        <dbReference type="ARBA" id="ARBA00022692"/>
    </source>
</evidence>
<reference evidence="7 8" key="1">
    <citation type="submission" date="2021-05" db="EMBL/GenBank/DDBJ databases">
        <title>Genome Assembly of Synthetic Allotetraploid Brassica napus Reveals Homoeologous Exchanges between Subgenomes.</title>
        <authorList>
            <person name="Davis J.T."/>
        </authorList>
    </citation>
    <scope>NUCLEOTIDE SEQUENCE [LARGE SCALE GENOMIC DNA]</scope>
    <source>
        <strain evidence="8">cv. Da-Ae</strain>
        <tissue evidence="7">Seedling</tissue>
    </source>
</reference>
<dbReference type="Proteomes" id="UP000824890">
    <property type="component" value="Unassembled WGS sequence"/>
</dbReference>
<evidence type="ECO:0000256" key="3">
    <source>
        <dbReference type="ARBA" id="ARBA00022989"/>
    </source>
</evidence>
<accession>A0ABQ7YXP8</accession>
<sequence>MLTVKADLRRWTVLVAAIWIQAFTGTNFDFSAYSSDMKSSMGVSQSRLNYMAVASDLGKALGWSSGFVVAYFPVSAIAMGLVGYGVQWLSIAADVIDLPYSLVLVILI</sequence>
<name>A0ABQ7YXP8_BRANA</name>
<dbReference type="Pfam" id="PF06813">
    <property type="entry name" value="Nodulin-like"/>
    <property type="match status" value="1"/>
</dbReference>
<evidence type="ECO:0000256" key="1">
    <source>
        <dbReference type="ARBA" id="ARBA00004141"/>
    </source>
</evidence>
<keyword evidence="4 5" id="KW-0472">Membrane</keyword>
<keyword evidence="2 5" id="KW-0812">Transmembrane</keyword>
<comment type="caution">
    <text evidence="7">The sequence shown here is derived from an EMBL/GenBank/DDBJ whole genome shotgun (WGS) entry which is preliminary data.</text>
</comment>
<evidence type="ECO:0000313" key="7">
    <source>
        <dbReference type="EMBL" id="KAH0872685.1"/>
    </source>
</evidence>
<proteinExistence type="predicted"/>
<organism evidence="7 8">
    <name type="scientific">Brassica napus</name>
    <name type="common">Rape</name>
    <dbReference type="NCBI Taxonomy" id="3708"/>
    <lineage>
        <taxon>Eukaryota</taxon>
        <taxon>Viridiplantae</taxon>
        <taxon>Streptophyta</taxon>
        <taxon>Embryophyta</taxon>
        <taxon>Tracheophyta</taxon>
        <taxon>Spermatophyta</taxon>
        <taxon>Magnoliopsida</taxon>
        <taxon>eudicotyledons</taxon>
        <taxon>Gunneridae</taxon>
        <taxon>Pentapetalae</taxon>
        <taxon>rosids</taxon>
        <taxon>malvids</taxon>
        <taxon>Brassicales</taxon>
        <taxon>Brassicaceae</taxon>
        <taxon>Brassiceae</taxon>
        <taxon>Brassica</taxon>
    </lineage>
</organism>